<dbReference type="EMBL" id="JBHTBY010000001">
    <property type="protein sequence ID" value="MFC7319426.1"/>
    <property type="molecule type" value="Genomic_DNA"/>
</dbReference>
<dbReference type="PANTHER" id="PTHR12149">
    <property type="entry name" value="FRUCTOSAMINE 3 KINASE-RELATED PROTEIN"/>
    <property type="match status" value="1"/>
</dbReference>
<evidence type="ECO:0000313" key="3">
    <source>
        <dbReference type="Proteomes" id="UP001596494"/>
    </source>
</evidence>
<dbReference type="PIRSF" id="PIRSF006221">
    <property type="entry name" value="Ketosamine-3-kinase"/>
    <property type="match status" value="1"/>
</dbReference>
<dbReference type="Proteomes" id="UP001596494">
    <property type="component" value="Unassembled WGS sequence"/>
</dbReference>
<accession>A0ABW2K0B6</accession>
<sequence length="289" mass="33373">MKREINRVLHNLRDDSEVEKIRSVSGGDINEAFYVRTGSREYFIKGNRNVPPHFFKAEAAGLQMIQKSNTIAVPDVFYYDEPQSNEPGFLVLEWIEGRKKSDTGQKLGTNLALMHQHTSNAHGFGEPTFVGELDQPNDWQNSWIEYYRNFRLRNQLQIGVENGNIKGKRKQQLEMLIQQLERWVPDVSSPSLLHGDLWGGNYIAGPEGEPYLIDPSVLYGDPSFEIAFTELFGGFPEEFYDAYQEVSPLPEYYEEIKPLYQLFYLLVHLNIFGESYGPSVDRILHHYIT</sequence>
<dbReference type="SUPFAM" id="SSF56112">
    <property type="entry name" value="Protein kinase-like (PK-like)"/>
    <property type="match status" value="1"/>
</dbReference>
<dbReference type="Pfam" id="PF03881">
    <property type="entry name" value="Fructosamin_kin"/>
    <property type="match status" value="1"/>
</dbReference>
<dbReference type="RefSeq" id="WP_289216177.1">
    <property type="nucleotide sequence ID" value="NZ_JAPVRC010000005.1"/>
</dbReference>
<dbReference type="Gene3D" id="3.90.1200.10">
    <property type="match status" value="1"/>
</dbReference>
<dbReference type="InterPro" id="IPR011009">
    <property type="entry name" value="Kinase-like_dom_sf"/>
</dbReference>
<gene>
    <name evidence="2" type="ORF">ACFQMN_00835</name>
</gene>
<keyword evidence="3" id="KW-1185">Reference proteome</keyword>
<protein>
    <submittedName>
        <fullName evidence="2">Fructosamine kinase family protein</fullName>
    </submittedName>
</protein>
<evidence type="ECO:0000256" key="1">
    <source>
        <dbReference type="PIRNR" id="PIRNR006221"/>
    </source>
</evidence>
<dbReference type="GO" id="GO:0016301">
    <property type="term" value="F:kinase activity"/>
    <property type="evidence" value="ECO:0007669"/>
    <property type="project" value="UniProtKB-KW"/>
</dbReference>
<dbReference type="PANTHER" id="PTHR12149:SF8">
    <property type="entry name" value="PROTEIN-RIBULOSAMINE 3-KINASE"/>
    <property type="match status" value="1"/>
</dbReference>
<reference evidence="3" key="1">
    <citation type="journal article" date="2019" name="Int. J. Syst. Evol. Microbiol.">
        <title>The Global Catalogue of Microorganisms (GCM) 10K type strain sequencing project: providing services to taxonomists for standard genome sequencing and annotation.</title>
        <authorList>
            <consortium name="The Broad Institute Genomics Platform"/>
            <consortium name="The Broad Institute Genome Sequencing Center for Infectious Disease"/>
            <person name="Wu L."/>
            <person name="Ma J."/>
        </authorList>
    </citation>
    <scope>NUCLEOTIDE SEQUENCE [LARGE SCALE GENOMIC DNA]</scope>
    <source>
        <strain evidence="3">CCUG 73951</strain>
    </source>
</reference>
<proteinExistence type="inferred from homology"/>
<dbReference type="InterPro" id="IPR016477">
    <property type="entry name" value="Fructo-/Ketosamine-3-kinase"/>
</dbReference>
<keyword evidence="1" id="KW-0808">Transferase</keyword>
<comment type="similarity">
    <text evidence="1">Belongs to the fructosamine kinase family.</text>
</comment>
<dbReference type="Gene3D" id="3.30.200.20">
    <property type="entry name" value="Phosphorylase Kinase, domain 1"/>
    <property type="match status" value="1"/>
</dbReference>
<organism evidence="2 3">
    <name type="scientific">Halobacillus campisalis</name>
    <dbReference type="NCBI Taxonomy" id="435909"/>
    <lineage>
        <taxon>Bacteria</taxon>
        <taxon>Bacillati</taxon>
        <taxon>Bacillota</taxon>
        <taxon>Bacilli</taxon>
        <taxon>Bacillales</taxon>
        <taxon>Bacillaceae</taxon>
        <taxon>Halobacillus</taxon>
    </lineage>
</organism>
<comment type="caution">
    <text evidence="2">The sequence shown here is derived from an EMBL/GenBank/DDBJ whole genome shotgun (WGS) entry which is preliminary data.</text>
</comment>
<name>A0ABW2K0B6_9BACI</name>
<evidence type="ECO:0000313" key="2">
    <source>
        <dbReference type="EMBL" id="MFC7319426.1"/>
    </source>
</evidence>
<keyword evidence="1 2" id="KW-0418">Kinase</keyword>